<name>A0A223NXC0_9SPHI</name>
<feature type="compositionally biased region" description="Basic and acidic residues" evidence="1">
    <location>
        <begin position="10"/>
        <end position="20"/>
    </location>
</feature>
<evidence type="ECO:0000313" key="2">
    <source>
        <dbReference type="EMBL" id="ASU34529.1"/>
    </source>
</evidence>
<accession>A0A223NXC0</accession>
<reference evidence="2 3" key="1">
    <citation type="submission" date="2017-08" db="EMBL/GenBank/DDBJ databases">
        <title>Complete genome sequence of Mucilaginibacter sp. strain BJC16-A31.</title>
        <authorList>
            <consortium name="Henan University of Science and Technology"/>
            <person name="You X."/>
        </authorList>
    </citation>
    <scope>NUCLEOTIDE SEQUENCE [LARGE SCALE GENOMIC DNA]</scope>
    <source>
        <strain evidence="2 3">BJC16-A31</strain>
    </source>
</reference>
<proteinExistence type="predicted"/>
<dbReference type="Proteomes" id="UP000215002">
    <property type="component" value="Chromosome"/>
</dbReference>
<organism evidence="2 3">
    <name type="scientific">Mucilaginibacter xinganensis</name>
    <dbReference type="NCBI Taxonomy" id="1234841"/>
    <lineage>
        <taxon>Bacteria</taxon>
        <taxon>Pseudomonadati</taxon>
        <taxon>Bacteroidota</taxon>
        <taxon>Sphingobacteriia</taxon>
        <taxon>Sphingobacteriales</taxon>
        <taxon>Sphingobacteriaceae</taxon>
        <taxon>Mucilaginibacter</taxon>
    </lineage>
</organism>
<evidence type="ECO:0000313" key="3">
    <source>
        <dbReference type="Proteomes" id="UP000215002"/>
    </source>
</evidence>
<protein>
    <submittedName>
        <fullName evidence="2">Uncharacterized protein</fullName>
    </submittedName>
</protein>
<keyword evidence="3" id="KW-1185">Reference proteome</keyword>
<sequence length="43" mass="4815">MQGLNYVNEPKAESLKPKGVENKRPKQLALAFLLLALCSKYLP</sequence>
<feature type="region of interest" description="Disordered" evidence="1">
    <location>
        <begin position="1"/>
        <end position="20"/>
    </location>
</feature>
<dbReference type="AlphaFoldDB" id="A0A223NXC0"/>
<evidence type="ECO:0000256" key="1">
    <source>
        <dbReference type="SAM" id="MobiDB-lite"/>
    </source>
</evidence>
<dbReference type="KEGG" id="muc:MuYL_2642"/>
<dbReference type="EMBL" id="CP022743">
    <property type="protein sequence ID" value="ASU34529.1"/>
    <property type="molecule type" value="Genomic_DNA"/>
</dbReference>
<gene>
    <name evidence="2" type="ORF">MuYL_2642</name>
</gene>